<reference evidence="2" key="2">
    <citation type="submission" date="2016-04" db="EMBL/GenBank/DDBJ databases">
        <title>First Complete Genome Sequence of a Subdivision 6 Acidobacterium.</title>
        <authorList>
            <person name="Huang S."/>
            <person name="Vieira S."/>
            <person name="Bunk B."/>
            <person name="Riedel T."/>
            <person name="Sproeer C."/>
            <person name="Overmann J."/>
        </authorList>
    </citation>
    <scope>NUCLEOTIDE SEQUENCE [LARGE SCALE GENOMIC DNA]</scope>
    <source>
        <strain evidence="2">DSM 100886 HEG_-6_39</strain>
    </source>
</reference>
<accession>A0A143PNV8</accession>
<dbReference type="KEGG" id="abac:LuPra_03359"/>
<dbReference type="Proteomes" id="UP000076079">
    <property type="component" value="Chromosome"/>
</dbReference>
<gene>
    <name evidence="1" type="ORF">LuPra_03359</name>
</gene>
<proteinExistence type="predicted"/>
<name>A0A143PNV8_LUTPR</name>
<keyword evidence="2" id="KW-1185">Reference proteome</keyword>
<dbReference type="EMBL" id="CP015136">
    <property type="protein sequence ID" value="AMY10131.1"/>
    <property type="molecule type" value="Genomic_DNA"/>
</dbReference>
<dbReference type="AlphaFoldDB" id="A0A143PNV8"/>
<reference evidence="1 2" key="1">
    <citation type="journal article" date="2016" name="Genome Announc.">
        <title>First Complete Genome Sequence of a Subdivision 6 Acidobacterium Strain.</title>
        <authorList>
            <person name="Huang S."/>
            <person name="Vieira S."/>
            <person name="Bunk B."/>
            <person name="Riedel T."/>
            <person name="Sproer C."/>
            <person name="Overmann J."/>
        </authorList>
    </citation>
    <scope>NUCLEOTIDE SEQUENCE [LARGE SCALE GENOMIC DNA]</scope>
    <source>
        <strain evidence="2">DSM 100886 HEG_-6_39</strain>
    </source>
</reference>
<evidence type="ECO:0000313" key="2">
    <source>
        <dbReference type="Proteomes" id="UP000076079"/>
    </source>
</evidence>
<protein>
    <submittedName>
        <fullName evidence="1">Uncharacterized protein</fullName>
    </submittedName>
</protein>
<sequence length="60" mass="6625">MPIATFVLVCLPALNMPFQLKKVLRILREVVANAACVRLVVLIGVLLPRFAEKSKAHNKA</sequence>
<organism evidence="1 2">
    <name type="scientific">Luteitalea pratensis</name>
    <dbReference type="NCBI Taxonomy" id="1855912"/>
    <lineage>
        <taxon>Bacteria</taxon>
        <taxon>Pseudomonadati</taxon>
        <taxon>Acidobacteriota</taxon>
        <taxon>Vicinamibacteria</taxon>
        <taxon>Vicinamibacterales</taxon>
        <taxon>Vicinamibacteraceae</taxon>
        <taxon>Luteitalea</taxon>
    </lineage>
</organism>
<evidence type="ECO:0000313" key="1">
    <source>
        <dbReference type="EMBL" id="AMY10131.1"/>
    </source>
</evidence>